<dbReference type="AlphaFoldDB" id="A0A318JI58"/>
<dbReference type="InterPro" id="IPR008988">
    <property type="entry name" value="Transcriptional_repressor_C"/>
</dbReference>
<evidence type="ECO:0000259" key="2">
    <source>
        <dbReference type="SMART" id="SM00899"/>
    </source>
</evidence>
<dbReference type="OrthoDB" id="559009at2"/>
<dbReference type="InterPro" id="IPR052713">
    <property type="entry name" value="FeoA"/>
</dbReference>
<keyword evidence="1" id="KW-0408">Iron</keyword>
<gene>
    <name evidence="3" type="ORF">DFR42_101559</name>
</gene>
<dbReference type="EMBL" id="QJKB01000001">
    <property type="protein sequence ID" value="PXX46983.1"/>
    <property type="molecule type" value="Genomic_DNA"/>
</dbReference>
<dbReference type="InterPro" id="IPR007167">
    <property type="entry name" value="Fe-transptr_FeoA-like"/>
</dbReference>
<reference evidence="3 4" key="1">
    <citation type="submission" date="2018-05" db="EMBL/GenBank/DDBJ databases">
        <title>Genomic Encyclopedia of Type Strains, Phase IV (KMG-IV): sequencing the most valuable type-strain genomes for metagenomic binning, comparative biology and taxonomic classification.</title>
        <authorList>
            <person name="Goeker M."/>
        </authorList>
    </citation>
    <scope>NUCLEOTIDE SEQUENCE [LARGE SCALE GENOMIC DNA]</scope>
    <source>
        <strain evidence="3 4">DSM 19792</strain>
    </source>
</reference>
<dbReference type="SMART" id="SM00899">
    <property type="entry name" value="FeoA"/>
    <property type="match status" value="1"/>
</dbReference>
<dbReference type="Proteomes" id="UP000247792">
    <property type="component" value="Unassembled WGS sequence"/>
</dbReference>
<sequence length="108" mass="11494">MSSLPLQQAISTTLNLMKVGDSGVVEDVQEQGDAKDESLFNITRRLKELGFVKGESVKILHKGYFGGEPLAVRIGQSTFALRNFEAALIGVTPGHAPISVTHSGKVGT</sequence>
<feature type="domain" description="Ferrous iron transporter FeoA-like" evidence="2">
    <location>
        <begin position="12"/>
        <end position="93"/>
    </location>
</feature>
<dbReference type="PANTHER" id="PTHR42954">
    <property type="entry name" value="FE(2+) TRANSPORT PROTEIN A"/>
    <property type="match status" value="1"/>
</dbReference>
<keyword evidence="4" id="KW-1185">Reference proteome</keyword>
<dbReference type="RefSeq" id="WP_110253413.1">
    <property type="nucleotide sequence ID" value="NZ_QJKB01000001.1"/>
</dbReference>
<proteinExistence type="predicted"/>
<dbReference type="PANTHER" id="PTHR42954:SF2">
    <property type="entry name" value="FE(2+) TRANSPORT PROTEIN A"/>
    <property type="match status" value="1"/>
</dbReference>
<evidence type="ECO:0000313" key="4">
    <source>
        <dbReference type="Proteomes" id="UP000247792"/>
    </source>
</evidence>
<comment type="caution">
    <text evidence="3">The sequence shown here is derived from an EMBL/GenBank/DDBJ whole genome shotgun (WGS) entry which is preliminary data.</text>
</comment>
<accession>A0A318JI58</accession>
<dbReference type="SUPFAM" id="SSF50037">
    <property type="entry name" value="C-terminal domain of transcriptional repressors"/>
    <property type="match status" value="1"/>
</dbReference>
<dbReference type="InterPro" id="IPR038157">
    <property type="entry name" value="FeoA_core_dom"/>
</dbReference>
<dbReference type="Gene3D" id="2.30.30.90">
    <property type="match status" value="1"/>
</dbReference>
<evidence type="ECO:0000313" key="3">
    <source>
        <dbReference type="EMBL" id="PXX46983.1"/>
    </source>
</evidence>
<organism evidence="3 4">
    <name type="scientific">Undibacterium pigrum</name>
    <dbReference type="NCBI Taxonomy" id="401470"/>
    <lineage>
        <taxon>Bacteria</taxon>
        <taxon>Pseudomonadati</taxon>
        <taxon>Pseudomonadota</taxon>
        <taxon>Betaproteobacteria</taxon>
        <taxon>Burkholderiales</taxon>
        <taxon>Oxalobacteraceae</taxon>
        <taxon>Undibacterium</taxon>
    </lineage>
</organism>
<name>A0A318JI58_9BURK</name>
<dbReference type="Pfam" id="PF04023">
    <property type="entry name" value="FeoA"/>
    <property type="match status" value="1"/>
</dbReference>
<evidence type="ECO:0000256" key="1">
    <source>
        <dbReference type="ARBA" id="ARBA00023004"/>
    </source>
</evidence>
<dbReference type="GO" id="GO:0046914">
    <property type="term" value="F:transition metal ion binding"/>
    <property type="evidence" value="ECO:0007669"/>
    <property type="project" value="InterPro"/>
</dbReference>
<protein>
    <submittedName>
        <fullName evidence="3">Ferrous iron transport protein A</fullName>
    </submittedName>
</protein>